<evidence type="ECO:0000256" key="5">
    <source>
        <dbReference type="ARBA" id="ARBA00023136"/>
    </source>
</evidence>
<proteinExistence type="predicted"/>
<evidence type="ECO:0000256" key="1">
    <source>
        <dbReference type="ARBA" id="ARBA00004651"/>
    </source>
</evidence>
<feature type="transmembrane region" description="Helical" evidence="6">
    <location>
        <begin position="6"/>
        <end position="25"/>
    </location>
</feature>
<dbReference type="EMBL" id="CAPB01000008">
    <property type="protein sequence ID" value="CCO92972.1"/>
    <property type="molecule type" value="Genomic_DNA"/>
</dbReference>
<feature type="transmembrane region" description="Helical" evidence="6">
    <location>
        <begin position="302"/>
        <end position="319"/>
    </location>
</feature>
<dbReference type="InterPro" id="IPR037185">
    <property type="entry name" value="EmrE-like"/>
</dbReference>
<comment type="subcellular location">
    <subcellularLocation>
        <location evidence="1">Cell membrane</location>
        <topology evidence="1">Multi-pass membrane protein</topology>
    </subcellularLocation>
</comment>
<feature type="transmembrane region" description="Helical" evidence="6">
    <location>
        <begin position="274"/>
        <end position="290"/>
    </location>
</feature>
<feature type="transmembrane region" description="Helical" evidence="6">
    <location>
        <begin position="69"/>
        <end position="88"/>
    </location>
</feature>
<dbReference type="Proteomes" id="UP000013111">
    <property type="component" value="Unassembled WGS sequence"/>
</dbReference>
<gene>
    <name evidence="8" type="ORF">BN437_1018</name>
</gene>
<dbReference type="Pfam" id="PF00892">
    <property type="entry name" value="EamA"/>
    <property type="match status" value="2"/>
</dbReference>
<evidence type="ECO:0000256" key="2">
    <source>
        <dbReference type="ARBA" id="ARBA00022475"/>
    </source>
</evidence>
<feature type="domain" description="EamA" evidence="7">
    <location>
        <begin position="42"/>
        <end position="168"/>
    </location>
</feature>
<dbReference type="AlphaFoldDB" id="A0A831EJ61"/>
<evidence type="ECO:0000256" key="3">
    <source>
        <dbReference type="ARBA" id="ARBA00022692"/>
    </source>
</evidence>
<evidence type="ECO:0000259" key="7">
    <source>
        <dbReference type="Pfam" id="PF00892"/>
    </source>
</evidence>
<reference evidence="8 9" key="1">
    <citation type="submission" date="2012-11" db="EMBL/GenBank/DDBJ databases">
        <authorList>
            <person name="Linke B."/>
        </authorList>
    </citation>
    <scope>NUCLEOTIDE SEQUENCE [LARGE SCALE GENOMIC DNA]</scope>
    <source>
        <strain evidence="9">CFBP 1232</strain>
    </source>
</reference>
<reference evidence="8 9" key="2">
    <citation type="submission" date="2013-04" db="EMBL/GenBank/DDBJ databases">
        <title>Comparative genomics of 12 strains of Erwinia amylovora identifies a pan-genome with a large conserved core and provides insights into host specificity.</title>
        <authorList>
            <person name="Mann R.A."/>
            <person name="Smits T.H.M."/>
            <person name="Buehlmann A."/>
            <person name="Blom J."/>
            <person name="Goesmann A."/>
            <person name="Frey J.E."/>
            <person name="Plummer K.M."/>
            <person name="Beer S.V."/>
            <person name="Luck J."/>
            <person name="Duffy B."/>
            <person name="Rodoni B."/>
        </authorList>
    </citation>
    <scope>NUCLEOTIDE SEQUENCE [LARGE SCALE GENOMIC DNA]</scope>
    <source>
        <strain evidence="9">CFBP 1232</strain>
    </source>
</reference>
<feature type="transmembrane region" description="Helical" evidence="6">
    <location>
        <begin position="245"/>
        <end position="267"/>
    </location>
</feature>
<dbReference type="PANTHER" id="PTHR32322">
    <property type="entry name" value="INNER MEMBRANE TRANSPORTER"/>
    <property type="match status" value="1"/>
</dbReference>
<evidence type="ECO:0000313" key="8">
    <source>
        <dbReference type="EMBL" id="CCO92972.1"/>
    </source>
</evidence>
<sequence length="336" mass="36381">MQQYYSNIFSWHCVNLLLSFFLNSAMTGMNTKIFRKLMITGLFIAVSLTWGTTWMAMKIAVASVPPISATGLRFLCAAPLLLLLARYQKAPLLFPAGQRGFQLCVTLFYFAIPFTLMIYGERYTSSSLAAIIFATMPAAVLAASLFFLQEKTTLQQLLGLGISTGALGTILWHETQSSAESQLQGILALVAAVLIHAVMYVQCKKRCAGISVLSYNALPCMGAGIILTLAGLSETPDYQAFTPQALLAIVYLGVVAGVGGILAYFALQQAARPFQASLVFLVFPLIAVALESKLNGVSISHQSLMLLLPFLLGIMLTLYRGTRQSAAAKAQRVLER</sequence>
<feature type="transmembrane region" description="Helical" evidence="6">
    <location>
        <begin position="185"/>
        <end position="201"/>
    </location>
</feature>
<dbReference type="GeneID" id="97605308"/>
<feature type="transmembrane region" description="Helical" evidence="6">
    <location>
        <begin position="100"/>
        <end position="120"/>
    </location>
</feature>
<dbReference type="GO" id="GO:0016020">
    <property type="term" value="C:membrane"/>
    <property type="evidence" value="ECO:0007669"/>
    <property type="project" value="UniProtKB-SubCell"/>
</dbReference>
<dbReference type="InterPro" id="IPR050638">
    <property type="entry name" value="AA-Vitamin_Transporters"/>
</dbReference>
<keyword evidence="3 6" id="KW-0812">Transmembrane</keyword>
<dbReference type="SUPFAM" id="SSF103481">
    <property type="entry name" value="Multidrug resistance efflux transporter EmrE"/>
    <property type="match status" value="1"/>
</dbReference>
<comment type="caution">
    <text evidence="8">The sequence shown here is derived from an EMBL/GenBank/DDBJ whole genome shotgun (WGS) entry which is preliminary data.</text>
</comment>
<dbReference type="RefSeq" id="WP_004156315.1">
    <property type="nucleotide sequence ID" value="NZ_BAYW01000006.1"/>
</dbReference>
<dbReference type="InterPro" id="IPR000620">
    <property type="entry name" value="EamA_dom"/>
</dbReference>
<keyword evidence="5 6" id="KW-0472">Membrane</keyword>
<feature type="transmembrane region" description="Helical" evidence="6">
    <location>
        <begin position="126"/>
        <end position="148"/>
    </location>
</feature>
<feature type="transmembrane region" description="Helical" evidence="6">
    <location>
        <begin position="37"/>
        <end position="57"/>
    </location>
</feature>
<accession>A0A831EJ61</accession>
<evidence type="ECO:0000256" key="4">
    <source>
        <dbReference type="ARBA" id="ARBA00022989"/>
    </source>
</evidence>
<organism evidence="8 9">
    <name type="scientific">Erwinia amylovora NBRC 12687 = CFBP 1232</name>
    <dbReference type="NCBI Taxonomy" id="1219359"/>
    <lineage>
        <taxon>Bacteria</taxon>
        <taxon>Pseudomonadati</taxon>
        <taxon>Pseudomonadota</taxon>
        <taxon>Gammaproteobacteria</taxon>
        <taxon>Enterobacterales</taxon>
        <taxon>Erwiniaceae</taxon>
        <taxon>Erwinia</taxon>
    </lineage>
</organism>
<evidence type="ECO:0000313" key="9">
    <source>
        <dbReference type="Proteomes" id="UP000013111"/>
    </source>
</evidence>
<keyword evidence="4 6" id="KW-1133">Transmembrane helix</keyword>
<feature type="transmembrane region" description="Helical" evidence="6">
    <location>
        <begin position="213"/>
        <end position="233"/>
    </location>
</feature>
<protein>
    <submittedName>
        <fullName evidence="8">Protein pagO</fullName>
    </submittedName>
</protein>
<name>A0A831EJ61_ERWAM</name>
<keyword evidence="2" id="KW-1003">Cell membrane</keyword>
<feature type="domain" description="EamA" evidence="7">
    <location>
        <begin position="184"/>
        <end position="318"/>
    </location>
</feature>
<evidence type="ECO:0000256" key="6">
    <source>
        <dbReference type="SAM" id="Phobius"/>
    </source>
</evidence>
<dbReference type="PANTHER" id="PTHR32322:SF14">
    <property type="entry name" value="PROTEIN PAGO"/>
    <property type="match status" value="1"/>
</dbReference>